<evidence type="ECO:0000256" key="5">
    <source>
        <dbReference type="ARBA" id="ARBA00023136"/>
    </source>
</evidence>
<gene>
    <name evidence="7" type="ORF">AN216_17210</name>
</gene>
<evidence type="ECO:0000256" key="4">
    <source>
        <dbReference type="ARBA" id="ARBA00022989"/>
    </source>
</evidence>
<feature type="transmembrane region" description="Helical" evidence="6">
    <location>
        <begin position="192"/>
        <end position="210"/>
    </location>
</feature>
<dbReference type="OrthoDB" id="5185770at2"/>
<comment type="subcellular location">
    <subcellularLocation>
        <location evidence="1">Cell membrane</location>
        <topology evidence="1">Multi-pass membrane protein</topology>
    </subcellularLocation>
</comment>
<dbReference type="STRING" id="1075402.AN216_17210"/>
<protein>
    <recommendedName>
        <fullName evidence="9">Lysine transporter LysE</fullName>
    </recommendedName>
</protein>
<evidence type="ECO:0000256" key="3">
    <source>
        <dbReference type="ARBA" id="ARBA00022692"/>
    </source>
</evidence>
<proteinExistence type="predicted"/>
<evidence type="ECO:0000256" key="1">
    <source>
        <dbReference type="ARBA" id="ARBA00004651"/>
    </source>
</evidence>
<keyword evidence="4 6" id="KW-1133">Transmembrane helix</keyword>
<organism evidence="7 8">
    <name type="scientific">Streptomyces oceani</name>
    <dbReference type="NCBI Taxonomy" id="1075402"/>
    <lineage>
        <taxon>Bacteria</taxon>
        <taxon>Bacillati</taxon>
        <taxon>Actinomycetota</taxon>
        <taxon>Actinomycetes</taxon>
        <taxon>Kitasatosporales</taxon>
        <taxon>Streptomycetaceae</taxon>
        <taxon>Streptomyces</taxon>
    </lineage>
</organism>
<feature type="transmembrane region" description="Helical" evidence="6">
    <location>
        <begin position="150"/>
        <end position="171"/>
    </location>
</feature>
<evidence type="ECO:0000256" key="6">
    <source>
        <dbReference type="SAM" id="Phobius"/>
    </source>
</evidence>
<keyword evidence="5 6" id="KW-0472">Membrane</keyword>
<dbReference type="Pfam" id="PF01810">
    <property type="entry name" value="LysE"/>
    <property type="match status" value="1"/>
</dbReference>
<dbReference type="GO" id="GO:0005886">
    <property type="term" value="C:plasma membrane"/>
    <property type="evidence" value="ECO:0007669"/>
    <property type="project" value="UniProtKB-SubCell"/>
</dbReference>
<dbReference type="AlphaFoldDB" id="A0A1E7JZI3"/>
<dbReference type="InterPro" id="IPR001123">
    <property type="entry name" value="LeuE-type"/>
</dbReference>
<evidence type="ECO:0000256" key="2">
    <source>
        <dbReference type="ARBA" id="ARBA00022475"/>
    </source>
</evidence>
<keyword evidence="3 6" id="KW-0812">Transmembrane</keyword>
<reference evidence="7 8" key="1">
    <citation type="journal article" date="2016" name="Front. Microbiol.">
        <title>Comparative Genomics Analysis of Streptomyces Species Reveals Their Adaptation to the Marine Environment and Their Diversity at the Genomic Level.</title>
        <authorList>
            <person name="Tian X."/>
            <person name="Zhang Z."/>
            <person name="Yang T."/>
            <person name="Chen M."/>
            <person name="Li J."/>
            <person name="Chen F."/>
            <person name="Yang J."/>
            <person name="Li W."/>
            <person name="Zhang B."/>
            <person name="Zhang Z."/>
            <person name="Wu J."/>
            <person name="Zhang C."/>
            <person name="Long L."/>
            <person name="Xiao J."/>
        </authorList>
    </citation>
    <scope>NUCLEOTIDE SEQUENCE [LARGE SCALE GENOMIC DNA]</scope>
    <source>
        <strain evidence="7 8">SCSIO 02100</strain>
    </source>
</reference>
<feature type="transmembrane region" description="Helical" evidence="6">
    <location>
        <begin position="48"/>
        <end position="66"/>
    </location>
</feature>
<accession>A0A1E7JZI3</accession>
<comment type="caution">
    <text evidence="7">The sequence shown here is derived from an EMBL/GenBank/DDBJ whole genome shotgun (WGS) entry which is preliminary data.</text>
</comment>
<dbReference type="GO" id="GO:0015171">
    <property type="term" value="F:amino acid transmembrane transporter activity"/>
    <property type="evidence" value="ECO:0007669"/>
    <property type="project" value="TreeGrafter"/>
</dbReference>
<sequence>MLTHLPLFLTTTWLLAMLPGAGQALLIRQALEGGKRVAGATILGNATGLVLWSAAATAGLSTLLLANPRIYTALQIAGGIVLFLIGSSTLVSALRTPLERVTPSDNSGDTDRSELLSGYTAGLGTNLGNPKAGVFAVSILPQFMTAQGPALVSGIALGLLWALVTASWNFLLTWAVARGQSLISRPAVYRGVRLATGVVLLFLGVTVAIGL</sequence>
<feature type="transmembrane region" description="Helical" evidence="6">
    <location>
        <begin position="73"/>
        <end position="94"/>
    </location>
</feature>
<dbReference type="EMBL" id="LJGU01000132">
    <property type="protein sequence ID" value="OEU97006.1"/>
    <property type="molecule type" value="Genomic_DNA"/>
</dbReference>
<evidence type="ECO:0000313" key="7">
    <source>
        <dbReference type="EMBL" id="OEU97006.1"/>
    </source>
</evidence>
<dbReference type="PANTHER" id="PTHR30086:SF20">
    <property type="entry name" value="ARGININE EXPORTER PROTEIN ARGO-RELATED"/>
    <property type="match status" value="1"/>
</dbReference>
<dbReference type="Proteomes" id="UP000176101">
    <property type="component" value="Unassembled WGS sequence"/>
</dbReference>
<name>A0A1E7JZI3_9ACTN</name>
<keyword evidence="8" id="KW-1185">Reference proteome</keyword>
<evidence type="ECO:0000313" key="8">
    <source>
        <dbReference type="Proteomes" id="UP000176101"/>
    </source>
</evidence>
<evidence type="ECO:0008006" key="9">
    <source>
        <dbReference type="Google" id="ProtNLM"/>
    </source>
</evidence>
<dbReference type="PANTHER" id="PTHR30086">
    <property type="entry name" value="ARGININE EXPORTER PROTEIN ARGO"/>
    <property type="match status" value="1"/>
</dbReference>
<dbReference type="RefSeq" id="WP_070197562.1">
    <property type="nucleotide sequence ID" value="NZ_LJGU01000132.1"/>
</dbReference>
<dbReference type="PATRIC" id="fig|1075402.3.peg.2421"/>
<keyword evidence="2" id="KW-1003">Cell membrane</keyword>